<accession>A0A163Q5W5</accession>
<dbReference type="CDD" id="cd00090">
    <property type="entry name" value="HTH_ARSR"/>
    <property type="match status" value="1"/>
</dbReference>
<dbReference type="GO" id="GO:0003700">
    <property type="term" value="F:DNA-binding transcription factor activity"/>
    <property type="evidence" value="ECO:0007669"/>
    <property type="project" value="InterPro"/>
</dbReference>
<proteinExistence type="predicted"/>
<evidence type="ECO:0000259" key="1">
    <source>
        <dbReference type="SMART" id="SM00418"/>
    </source>
</evidence>
<dbReference type="OrthoDB" id="4951732at2"/>
<dbReference type="RefSeq" id="WP_056652743.1">
    <property type="nucleotide sequence ID" value="NZ_LRIE01000084.1"/>
</dbReference>
<name>A0A163Q5W5_9CELL</name>
<comment type="caution">
    <text evidence="2">The sequence shown here is derived from an EMBL/GenBank/DDBJ whole genome shotgun (WGS) entry which is preliminary data.</text>
</comment>
<organism evidence="2 3">
    <name type="scientific">Oerskovia enterophila</name>
    <dbReference type="NCBI Taxonomy" id="43678"/>
    <lineage>
        <taxon>Bacteria</taxon>
        <taxon>Bacillati</taxon>
        <taxon>Actinomycetota</taxon>
        <taxon>Actinomycetes</taxon>
        <taxon>Micrococcales</taxon>
        <taxon>Cellulomonadaceae</taxon>
        <taxon>Oerskovia</taxon>
    </lineage>
</organism>
<dbReference type="InterPro" id="IPR001845">
    <property type="entry name" value="HTH_ArsR_DNA-bd_dom"/>
</dbReference>
<dbReference type="SMART" id="SM00418">
    <property type="entry name" value="HTH_ARSR"/>
    <property type="match status" value="1"/>
</dbReference>
<gene>
    <name evidence="2" type="ORF">OJAG_36620</name>
</gene>
<sequence length="122" mass="13420">MSRYAYVPDPENDAVQSVIDELTSPLTRAVLRQLTTHGGLMSGQLALATGAHQQSVLHVLGRLERHGLVRADQPREARQGRRVRYSADVEKVDRMLATLRRYLLAPEPVASPRGPVQVSATA</sequence>
<dbReference type="Gene3D" id="1.10.10.10">
    <property type="entry name" value="Winged helix-like DNA-binding domain superfamily/Winged helix DNA-binding domain"/>
    <property type="match status" value="1"/>
</dbReference>
<dbReference type="InterPro" id="IPR036388">
    <property type="entry name" value="WH-like_DNA-bd_sf"/>
</dbReference>
<protein>
    <submittedName>
        <fullName evidence="2">Helix-turn-helix domain protein</fullName>
    </submittedName>
</protein>
<dbReference type="Proteomes" id="UP000076447">
    <property type="component" value="Unassembled WGS sequence"/>
</dbReference>
<dbReference type="EMBL" id="LRIE01000084">
    <property type="protein sequence ID" value="KZM33821.1"/>
    <property type="molecule type" value="Genomic_DNA"/>
</dbReference>
<dbReference type="InterPro" id="IPR011991">
    <property type="entry name" value="ArsR-like_HTH"/>
</dbReference>
<feature type="domain" description="HTH arsR-type" evidence="1">
    <location>
        <begin position="17"/>
        <end position="101"/>
    </location>
</feature>
<evidence type="ECO:0000313" key="2">
    <source>
        <dbReference type="EMBL" id="KZM33821.1"/>
    </source>
</evidence>
<dbReference type="AlphaFoldDB" id="A0A163Q5W5"/>
<dbReference type="InterPro" id="IPR036390">
    <property type="entry name" value="WH_DNA-bd_sf"/>
</dbReference>
<dbReference type="PATRIC" id="fig|43678.3.peg.3825"/>
<dbReference type="STRING" id="43678.OJAG_36620"/>
<dbReference type="SUPFAM" id="SSF46785">
    <property type="entry name" value="Winged helix' DNA-binding domain"/>
    <property type="match status" value="1"/>
</dbReference>
<reference evidence="2 3" key="1">
    <citation type="submission" date="2016-01" db="EMBL/GenBank/DDBJ databases">
        <title>Genome sequence of Oerskovia enterophila VJag, an agar and cellulose degrading bacterium.</title>
        <authorList>
            <person name="Poehlein A."/>
            <person name="Jag V."/>
            <person name="Bengelsdorf F."/>
            <person name="Duerre P."/>
            <person name="Daniel R."/>
        </authorList>
    </citation>
    <scope>NUCLEOTIDE SEQUENCE [LARGE SCALE GENOMIC DNA]</scope>
    <source>
        <strain evidence="2 3">VJag</strain>
    </source>
</reference>
<evidence type="ECO:0000313" key="3">
    <source>
        <dbReference type="Proteomes" id="UP000076447"/>
    </source>
</evidence>